<feature type="region of interest" description="Disordered" evidence="12">
    <location>
        <begin position="194"/>
        <end position="247"/>
    </location>
</feature>
<comment type="catalytic activity">
    <reaction evidence="1">
        <text>S-ubiquitinyl-[E2 ubiquitin-conjugating enzyme]-L-cysteine + [acceptor protein]-L-lysine = [E2 ubiquitin-conjugating enzyme]-L-cysteine + N(6)-ubiquitinyl-[acceptor protein]-L-lysine.</text>
        <dbReference type="EC" id="2.3.2.27"/>
    </reaction>
</comment>
<proteinExistence type="predicted"/>
<keyword evidence="6" id="KW-0227">DNA damage</keyword>
<evidence type="ECO:0000313" key="15">
    <source>
        <dbReference type="Proteomes" id="UP000652761"/>
    </source>
</evidence>
<dbReference type="GO" id="GO:0005634">
    <property type="term" value="C:nucleus"/>
    <property type="evidence" value="ECO:0007669"/>
    <property type="project" value="UniProtKB-SubCell"/>
</dbReference>
<dbReference type="PANTHER" id="PTHR23328:SF0">
    <property type="entry name" value="RING-TYPE DOMAIN-CONTAINING PROTEIN"/>
    <property type="match status" value="1"/>
</dbReference>
<dbReference type="GO" id="GO:0031491">
    <property type="term" value="F:nucleosome binding"/>
    <property type="evidence" value="ECO:0007669"/>
    <property type="project" value="TreeGrafter"/>
</dbReference>
<organism evidence="14 15">
    <name type="scientific">Colocasia esculenta</name>
    <name type="common">Wild taro</name>
    <name type="synonym">Arum esculentum</name>
    <dbReference type="NCBI Taxonomy" id="4460"/>
    <lineage>
        <taxon>Eukaryota</taxon>
        <taxon>Viridiplantae</taxon>
        <taxon>Streptophyta</taxon>
        <taxon>Embryophyta</taxon>
        <taxon>Tracheophyta</taxon>
        <taxon>Spermatophyta</taxon>
        <taxon>Magnoliopsida</taxon>
        <taxon>Liliopsida</taxon>
        <taxon>Araceae</taxon>
        <taxon>Aroideae</taxon>
        <taxon>Colocasieae</taxon>
        <taxon>Colocasia</taxon>
    </lineage>
</organism>
<dbReference type="EMBL" id="NMUH01015832">
    <property type="protein sequence ID" value="MQM23322.1"/>
    <property type="molecule type" value="Genomic_DNA"/>
</dbReference>
<dbReference type="InterPro" id="IPR001841">
    <property type="entry name" value="Znf_RING"/>
</dbReference>
<accession>A0A843XW64</accession>
<dbReference type="InterPro" id="IPR017907">
    <property type="entry name" value="Znf_RING_CS"/>
</dbReference>
<dbReference type="Pfam" id="PF00097">
    <property type="entry name" value="zf-C3HC4"/>
    <property type="match status" value="1"/>
</dbReference>
<dbReference type="GO" id="GO:0006302">
    <property type="term" value="P:double-strand break repair"/>
    <property type="evidence" value="ECO:0007669"/>
    <property type="project" value="TreeGrafter"/>
</dbReference>
<dbReference type="PROSITE" id="PS00518">
    <property type="entry name" value="ZF_RING_1"/>
    <property type="match status" value="1"/>
</dbReference>
<evidence type="ECO:0000256" key="12">
    <source>
        <dbReference type="SAM" id="MobiDB-lite"/>
    </source>
</evidence>
<sequence>MAADWEGESADHNHGEIQEAVHAGPGFQTAASLLGSQGGADVDATRERGFLSPRFRSAAAMAGWDEEALLAASLVVEDTPVRDTTAEKGKDVGRGSDPAEKAPAVAAAIPCLDRLREELSCAICLDICFEPSTTPCGHSFCKKCLKCAATKCGRRCPKCRELISNARACTVNTVLWNTIQLLFPAEVEARKKALPEETKRDREPRIRSPERSGGRDDSANGSSGRNNARTRISSMRSAARVARLRESDREMMRRMAAPSQSEDAAMALRLQREEFMDAFRETQQPQRSTVYLARASLRAMASRAIQQHVGKSSAEALKGDLGEFAGFGVRSVWFWREEVLRSAGNAGISLD</sequence>
<keyword evidence="9" id="KW-0862">Zinc</keyword>
<protein>
    <recommendedName>
        <fullName evidence="3">RING-type E3 ubiquitin transferase</fullName>
        <ecNumber evidence="3">2.3.2.27</ecNumber>
    </recommendedName>
</protein>
<evidence type="ECO:0000313" key="14">
    <source>
        <dbReference type="EMBL" id="MQM23322.1"/>
    </source>
</evidence>
<evidence type="ECO:0000256" key="9">
    <source>
        <dbReference type="ARBA" id="ARBA00022833"/>
    </source>
</evidence>
<dbReference type="InterPro" id="IPR051657">
    <property type="entry name" value="RNF168/RNF169_E3_ubiq-ligase"/>
</dbReference>
<evidence type="ECO:0000256" key="10">
    <source>
        <dbReference type="ARBA" id="ARBA00023242"/>
    </source>
</evidence>
<evidence type="ECO:0000256" key="7">
    <source>
        <dbReference type="ARBA" id="ARBA00022771"/>
    </source>
</evidence>
<dbReference type="SMART" id="SM00184">
    <property type="entry name" value="RING"/>
    <property type="match status" value="1"/>
</dbReference>
<keyword evidence="5" id="KW-0479">Metal-binding</keyword>
<dbReference type="GO" id="GO:0008270">
    <property type="term" value="F:zinc ion binding"/>
    <property type="evidence" value="ECO:0007669"/>
    <property type="project" value="UniProtKB-KW"/>
</dbReference>
<name>A0A843XW64_COLES</name>
<keyword evidence="7 11" id="KW-0863">Zinc-finger</keyword>
<evidence type="ECO:0000256" key="11">
    <source>
        <dbReference type="PROSITE-ProRule" id="PRU00175"/>
    </source>
</evidence>
<gene>
    <name evidence="14" type="ORF">Taro_056385</name>
</gene>
<feature type="domain" description="RING-type" evidence="13">
    <location>
        <begin position="121"/>
        <end position="160"/>
    </location>
</feature>
<reference evidence="14" key="1">
    <citation type="submission" date="2017-07" db="EMBL/GenBank/DDBJ databases">
        <title>Taro Niue Genome Assembly and Annotation.</title>
        <authorList>
            <person name="Atibalentja N."/>
            <person name="Keating K."/>
            <person name="Fields C.J."/>
        </authorList>
    </citation>
    <scope>NUCLEOTIDE SEQUENCE</scope>
    <source>
        <strain evidence="14">Niue_2</strain>
        <tissue evidence="14">Leaf</tissue>
    </source>
</reference>
<keyword evidence="8" id="KW-0833">Ubl conjugation pathway</keyword>
<dbReference type="OrthoDB" id="6105938at2759"/>
<evidence type="ECO:0000256" key="8">
    <source>
        <dbReference type="ARBA" id="ARBA00022786"/>
    </source>
</evidence>
<evidence type="ECO:0000256" key="3">
    <source>
        <dbReference type="ARBA" id="ARBA00012483"/>
    </source>
</evidence>
<dbReference type="GO" id="GO:0035861">
    <property type="term" value="C:site of double-strand break"/>
    <property type="evidence" value="ECO:0007669"/>
    <property type="project" value="TreeGrafter"/>
</dbReference>
<evidence type="ECO:0000259" key="13">
    <source>
        <dbReference type="PROSITE" id="PS50089"/>
    </source>
</evidence>
<dbReference type="EC" id="2.3.2.27" evidence="3"/>
<dbReference type="Proteomes" id="UP000652761">
    <property type="component" value="Unassembled WGS sequence"/>
</dbReference>
<dbReference type="InterPro" id="IPR018957">
    <property type="entry name" value="Znf_C3HC4_RING-type"/>
</dbReference>
<keyword evidence="10" id="KW-0539">Nucleus</keyword>
<evidence type="ECO:0000256" key="2">
    <source>
        <dbReference type="ARBA" id="ARBA00004123"/>
    </source>
</evidence>
<evidence type="ECO:0000256" key="1">
    <source>
        <dbReference type="ARBA" id="ARBA00000900"/>
    </source>
</evidence>
<dbReference type="Gene3D" id="3.30.40.10">
    <property type="entry name" value="Zinc/RING finger domain, C3HC4 (zinc finger)"/>
    <property type="match status" value="1"/>
</dbReference>
<dbReference type="PANTHER" id="PTHR23328">
    <property type="entry name" value="RING-TYPE DOMAIN-CONTAINING PROTEIN"/>
    <property type="match status" value="1"/>
</dbReference>
<evidence type="ECO:0000256" key="6">
    <source>
        <dbReference type="ARBA" id="ARBA00022763"/>
    </source>
</evidence>
<dbReference type="PROSITE" id="PS50089">
    <property type="entry name" value="ZF_RING_2"/>
    <property type="match status" value="1"/>
</dbReference>
<dbReference type="AlphaFoldDB" id="A0A843XW64"/>
<keyword evidence="4" id="KW-0808">Transferase</keyword>
<comment type="caution">
    <text evidence="14">The sequence shown here is derived from an EMBL/GenBank/DDBJ whole genome shotgun (WGS) entry which is preliminary data.</text>
</comment>
<dbReference type="GO" id="GO:0061630">
    <property type="term" value="F:ubiquitin protein ligase activity"/>
    <property type="evidence" value="ECO:0007669"/>
    <property type="project" value="UniProtKB-EC"/>
</dbReference>
<dbReference type="InterPro" id="IPR013083">
    <property type="entry name" value="Znf_RING/FYVE/PHD"/>
</dbReference>
<evidence type="ECO:0000256" key="4">
    <source>
        <dbReference type="ARBA" id="ARBA00022679"/>
    </source>
</evidence>
<feature type="compositionally biased region" description="Basic and acidic residues" evidence="12">
    <location>
        <begin position="194"/>
        <end position="218"/>
    </location>
</feature>
<dbReference type="SUPFAM" id="SSF57850">
    <property type="entry name" value="RING/U-box"/>
    <property type="match status" value="1"/>
</dbReference>
<keyword evidence="15" id="KW-1185">Reference proteome</keyword>
<evidence type="ECO:0000256" key="5">
    <source>
        <dbReference type="ARBA" id="ARBA00022723"/>
    </source>
</evidence>
<comment type="subcellular location">
    <subcellularLocation>
        <location evidence="2">Nucleus</location>
    </subcellularLocation>
</comment>
<feature type="compositionally biased region" description="Polar residues" evidence="12">
    <location>
        <begin position="219"/>
        <end position="236"/>
    </location>
</feature>